<accession>A0A0L0FX11</accession>
<feature type="repeat" description="ANK" evidence="3">
    <location>
        <begin position="218"/>
        <end position="250"/>
    </location>
</feature>
<dbReference type="STRING" id="667725.A0A0L0FX11"/>
<feature type="repeat" description="ANK" evidence="3">
    <location>
        <begin position="119"/>
        <end position="151"/>
    </location>
</feature>
<dbReference type="GO" id="GO:0005634">
    <property type="term" value="C:nucleus"/>
    <property type="evidence" value="ECO:0007669"/>
    <property type="project" value="TreeGrafter"/>
</dbReference>
<keyword evidence="2 3" id="KW-0040">ANK repeat</keyword>
<dbReference type="Gene3D" id="1.25.40.20">
    <property type="entry name" value="Ankyrin repeat-containing domain"/>
    <property type="match status" value="3"/>
</dbReference>
<dbReference type="InterPro" id="IPR036770">
    <property type="entry name" value="Ankyrin_rpt-contain_sf"/>
</dbReference>
<dbReference type="PANTHER" id="PTHR24201">
    <property type="entry name" value="ANK_REP_REGION DOMAIN-CONTAINING PROTEIN"/>
    <property type="match status" value="1"/>
</dbReference>
<evidence type="ECO:0000313" key="4">
    <source>
        <dbReference type="EMBL" id="KNC80498.1"/>
    </source>
</evidence>
<evidence type="ECO:0000256" key="1">
    <source>
        <dbReference type="ARBA" id="ARBA00022737"/>
    </source>
</evidence>
<dbReference type="RefSeq" id="XP_014154400.1">
    <property type="nucleotide sequence ID" value="XM_014298925.1"/>
</dbReference>
<evidence type="ECO:0000313" key="5">
    <source>
        <dbReference type="Proteomes" id="UP000054560"/>
    </source>
</evidence>
<dbReference type="PROSITE" id="PS50297">
    <property type="entry name" value="ANK_REP_REGION"/>
    <property type="match status" value="5"/>
</dbReference>
<dbReference type="Pfam" id="PF00023">
    <property type="entry name" value="Ank"/>
    <property type="match status" value="2"/>
</dbReference>
<dbReference type="Pfam" id="PF12796">
    <property type="entry name" value="Ank_2"/>
    <property type="match status" value="2"/>
</dbReference>
<feature type="repeat" description="ANK" evidence="3">
    <location>
        <begin position="152"/>
        <end position="184"/>
    </location>
</feature>
<organism evidence="4 5">
    <name type="scientific">Sphaeroforma arctica JP610</name>
    <dbReference type="NCBI Taxonomy" id="667725"/>
    <lineage>
        <taxon>Eukaryota</taxon>
        <taxon>Ichthyosporea</taxon>
        <taxon>Ichthyophonida</taxon>
        <taxon>Sphaeroforma</taxon>
    </lineage>
</organism>
<dbReference type="InterPro" id="IPR002110">
    <property type="entry name" value="Ankyrin_rpt"/>
</dbReference>
<dbReference type="SUPFAM" id="SSF48403">
    <property type="entry name" value="Ankyrin repeat"/>
    <property type="match status" value="1"/>
</dbReference>
<dbReference type="PANTHER" id="PTHR24201:SF16">
    <property type="entry name" value="ANKYRIN-1-LIKE-RELATED"/>
    <property type="match status" value="1"/>
</dbReference>
<dbReference type="PROSITE" id="PS50088">
    <property type="entry name" value="ANK_REPEAT"/>
    <property type="match status" value="5"/>
</dbReference>
<dbReference type="eggNOG" id="KOG4177">
    <property type="taxonomic scope" value="Eukaryota"/>
</dbReference>
<dbReference type="PRINTS" id="PR01415">
    <property type="entry name" value="ANKYRIN"/>
</dbReference>
<proteinExistence type="predicted"/>
<gene>
    <name evidence="4" type="ORF">SARC_07140</name>
</gene>
<dbReference type="GeneID" id="25907644"/>
<sequence length="309" mass="34309">MFTFERTDCCDTALIACEKGHLNCIRRFINAGIGVNSKIEFGPSRRNRTMLHVTSQHGHLEAVQALVEIHYANVNVATLCPANRKTGGTPLHSAAANGYHKVVSYLLVQGAKVDARDHNWETPLMDGAQKGQFECLQLLLQAGADPNARQKRGEQPLHWACNKGHTKCSLLLLNHGADIDAEDDDHETALHDAAGRGRVETTLFLLQKGASTSVREKDGQTPLHWAAYHGHSECVKHLVEYGADPSASDHGIKPSVSTLKQICHRAVRREIIARPSNTDTWRSQMPQDLNRWLDATKNDWKLETSRLVL</sequence>
<reference evidence="4 5" key="1">
    <citation type="submission" date="2011-02" db="EMBL/GenBank/DDBJ databases">
        <title>The Genome Sequence of Sphaeroforma arctica JP610.</title>
        <authorList>
            <consortium name="The Broad Institute Genome Sequencing Platform"/>
            <person name="Russ C."/>
            <person name="Cuomo C."/>
            <person name="Young S.K."/>
            <person name="Zeng Q."/>
            <person name="Gargeya S."/>
            <person name="Alvarado L."/>
            <person name="Berlin A."/>
            <person name="Chapman S.B."/>
            <person name="Chen Z."/>
            <person name="Freedman E."/>
            <person name="Gellesch M."/>
            <person name="Goldberg J."/>
            <person name="Griggs A."/>
            <person name="Gujja S."/>
            <person name="Heilman E."/>
            <person name="Heiman D."/>
            <person name="Howarth C."/>
            <person name="Mehta T."/>
            <person name="Neiman D."/>
            <person name="Pearson M."/>
            <person name="Roberts A."/>
            <person name="Saif S."/>
            <person name="Shea T."/>
            <person name="Shenoy N."/>
            <person name="Sisk P."/>
            <person name="Stolte C."/>
            <person name="Sykes S."/>
            <person name="White J."/>
            <person name="Yandava C."/>
            <person name="Burger G."/>
            <person name="Gray M.W."/>
            <person name="Holland P.W.H."/>
            <person name="King N."/>
            <person name="Lang F.B.F."/>
            <person name="Roger A.J."/>
            <person name="Ruiz-Trillo I."/>
            <person name="Haas B."/>
            <person name="Nusbaum C."/>
            <person name="Birren B."/>
        </authorList>
    </citation>
    <scope>NUCLEOTIDE SEQUENCE [LARGE SCALE GENOMIC DNA]</scope>
    <source>
        <strain evidence="4 5">JP610</strain>
    </source>
</reference>
<dbReference type="EMBL" id="KQ242142">
    <property type="protein sequence ID" value="KNC80498.1"/>
    <property type="molecule type" value="Genomic_DNA"/>
</dbReference>
<dbReference type="AlphaFoldDB" id="A0A0L0FX11"/>
<dbReference type="Proteomes" id="UP000054560">
    <property type="component" value="Unassembled WGS sequence"/>
</dbReference>
<dbReference type="InterPro" id="IPR050776">
    <property type="entry name" value="Ank_Repeat/CDKN_Inhibitor"/>
</dbReference>
<feature type="repeat" description="ANK" evidence="3">
    <location>
        <begin position="185"/>
        <end position="217"/>
    </location>
</feature>
<name>A0A0L0FX11_9EUKA</name>
<dbReference type="SMART" id="SM00248">
    <property type="entry name" value="ANK"/>
    <property type="match status" value="7"/>
</dbReference>
<keyword evidence="5" id="KW-1185">Reference proteome</keyword>
<protein>
    <submittedName>
        <fullName evidence="4">Uncharacterized protein</fullName>
    </submittedName>
</protein>
<evidence type="ECO:0000256" key="3">
    <source>
        <dbReference type="PROSITE-ProRule" id="PRU00023"/>
    </source>
</evidence>
<feature type="repeat" description="ANK" evidence="3">
    <location>
        <begin position="86"/>
        <end position="118"/>
    </location>
</feature>
<evidence type="ECO:0000256" key="2">
    <source>
        <dbReference type="ARBA" id="ARBA00023043"/>
    </source>
</evidence>
<keyword evidence="1" id="KW-0677">Repeat</keyword>